<name>A0A1G6QH08_9NOCA</name>
<evidence type="ECO:0000313" key="2">
    <source>
        <dbReference type="Proteomes" id="UP000199417"/>
    </source>
</evidence>
<dbReference type="EMBL" id="FNAB01000002">
    <property type="protein sequence ID" value="SDC91441.1"/>
    <property type="molecule type" value="Genomic_DNA"/>
</dbReference>
<reference evidence="1 2" key="1">
    <citation type="submission" date="2016-10" db="EMBL/GenBank/DDBJ databases">
        <authorList>
            <person name="de Groot N.N."/>
        </authorList>
    </citation>
    <scope>NUCLEOTIDE SEQUENCE [LARGE SCALE GENOMIC DNA]</scope>
    <source>
        <strain evidence="1 2">JCM 11308</strain>
    </source>
</reference>
<organism evidence="1 2">
    <name type="scientific">Rhodococcus tukisamuensis</name>
    <dbReference type="NCBI Taxonomy" id="168276"/>
    <lineage>
        <taxon>Bacteria</taxon>
        <taxon>Bacillati</taxon>
        <taxon>Actinomycetota</taxon>
        <taxon>Actinomycetes</taxon>
        <taxon>Mycobacteriales</taxon>
        <taxon>Nocardiaceae</taxon>
        <taxon>Rhodococcus</taxon>
    </lineage>
</organism>
<keyword evidence="2" id="KW-1185">Reference proteome</keyword>
<protein>
    <submittedName>
        <fullName evidence="1">Uncharacterized protein</fullName>
    </submittedName>
</protein>
<accession>A0A1G6QH08</accession>
<evidence type="ECO:0000313" key="1">
    <source>
        <dbReference type="EMBL" id="SDC91441.1"/>
    </source>
</evidence>
<dbReference type="AlphaFoldDB" id="A0A1G6QH08"/>
<dbReference type="Proteomes" id="UP000199417">
    <property type="component" value="Unassembled WGS sequence"/>
</dbReference>
<proteinExistence type="predicted"/>
<sequence>MSLQEFCGRALMDLTPAEPLDLIEIDAGFLSIGFRYPLIRAAVVGSSTASDRQLAHLKLADAAEHQSYTQA</sequence>
<dbReference type="RefSeq" id="WP_139191128.1">
    <property type="nucleotide sequence ID" value="NZ_FNAB01000002.1"/>
</dbReference>
<gene>
    <name evidence="1" type="ORF">SAMN05444580_10259</name>
</gene>